<dbReference type="CTD" id="36345868"/>
<dbReference type="InterPro" id="IPR011989">
    <property type="entry name" value="ARM-like"/>
</dbReference>
<evidence type="ECO:0000256" key="5">
    <source>
        <dbReference type="ARBA" id="ARBA00022490"/>
    </source>
</evidence>
<evidence type="ECO:0000313" key="10">
    <source>
        <dbReference type="Proteomes" id="UP000019149"/>
    </source>
</evidence>
<dbReference type="STRING" id="6210.W6UNQ8"/>
<keyword evidence="4" id="KW-0813">Transport</keyword>
<evidence type="ECO:0000256" key="2">
    <source>
        <dbReference type="ARBA" id="ARBA00004496"/>
    </source>
</evidence>
<dbReference type="PANTHER" id="PTHR12596">
    <property type="entry name" value="EXPORTIN 4,7-RELATED"/>
    <property type="match status" value="1"/>
</dbReference>
<comment type="similarity">
    <text evidence="3">Belongs to the exportin family.</text>
</comment>
<proteinExistence type="inferred from homology"/>
<keyword evidence="10" id="KW-1185">Reference proteome</keyword>
<comment type="caution">
    <text evidence="9">The sequence shown here is derived from an EMBL/GenBank/DDBJ whole genome shotgun (WGS) entry which is preliminary data.</text>
</comment>
<dbReference type="GO" id="GO:0006611">
    <property type="term" value="P:protein export from nucleus"/>
    <property type="evidence" value="ECO:0007669"/>
    <property type="project" value="TreeGrafter"/>
</dbReference>
<protein>
    <recommendedName>
        <fullName evidence="8">Exportin-4</fullName>
    </recommendedName>
</protein>
<dbReference type="GO" id="GO:0005643">
    <property type="term" value="C:nuclear pore"/>
    <property type="evidence" value="ECO:0007669"/>
    <property type="project" value="TreeGrafter"/>
</dbReference>
<sequence length="1790" mass="194873">MESFSAALETAIIKLNTTTSASERKQCEDVVLGFRNATHPYELCKYILSTSRDSQMLYEVGKCLSNAVIREWSTVLCPNGGQLSAGNMIESMPYRLLCYLLHWVASCGNEVESFARQSILSSVASIVKRAAAAEAQCSLSQSPPHMRHAVPSLISPSFGNPGPPSPLVTFFLQELSSLLSPIPVSSSYQAEFPRLSFGLAILSAFLDEMSNADQDAASLNLPLEAHIYMQARFQDFELLQIFQFLLRLVESLLCARDWPTGNVENDEMTYRLVHCLEVITSWNFLPEHIVDFTCLRPMEKKNLDFRPSESWACVVGVNAISATLSLFLKLHFRLRSISTYCSRILSSIVALASLNGPLVVNTHSIGSTSPSTPCSLTEHASICMSGLARALVSPHHNPLAGVSALLLPSSTELVTFTQIQINSDVSDLSSLYPRTAEIEATFVPLAHSTPDGTTGGFLSYELPLLAELSVNLLRRLVEVCGVVEGFAMGNGWPASDAPGSQGAVLAHLVFYLNAVNAFLGLVKTILFECLLLEAGVVVGVERLAADFSDTMRAAHEASERIFAYLSDVNGAVPHFDASNTALSYTTGPSAPLDQMVCTLKQTCGQVGANYQRHQHDLIRVYFASHLSAPVGFRRDASTTQSTSGGNEEEIDLDIDEDDQIAYEDSLFAIGQFSSASEGEALAEVVKVLAGLLEERVWLLLRHQPGTQPSFGLLEDLHWLLLFIGHVLVTGPSEIGSSKGTQPAWDSNFSIPFAVWSIGPRSFTVEQFEHCRNYIISATENTPCIGTDGVPPLLRIFGTLFRLLRMQVSSRVGSAQLTEDTLWVFVRLTLTYFSRNHLAGPEGHLDPEDTAASEGGATLFRTLFCPPTNIGGNGGPTARSTHHQLLLTHVSTALTLSACLAMATWLGEPKVATLASALLSAIARHSLFTGPISKQEESNATTSSPAQTWIELCSQVCAAETWLCLETETLTELVDACTRGCWCLRGAHRPSFTSTDLFYQFLEELRTRLTRLIIVDEARGQNSNGDAGGQVMDPSLLSHLIAGLSVLRGLVRALRWIVSHGGNSICGLASSNHSSATATGSSDPDLRYHMYHEMIVAMLTLFEEVADNCLLYLANCPATLTVEDAASAFRLTNGLQLRFPLPYTGSTQFFILAVILCAQYAQTNSQKLTTKSISKEVDEERVIELRHLFSLLQFFLSHEFDLRLFGVTGTGLNSNSPGGGGDGIGMMTTVDVTLVCVGFLLPLLTQSVLAVPEMAGSFYHLLSYALELRPEGLLHLTKDKSAEALTELGRLLRHGIFNLAETTTNMSALEALTYLAEFCATRGSLPTSAAVAATAMVTHLPLGKDLLRELLGLVTRDIFPAQLEDSLAGCIFALATLDLRSFEEVAGESVARYSGDATSQQRLQHAFLELSTPLTNTTTMSERKRRTDFQHRFHLSSDHDNDCLYNHLFTKLHVRVCRAATPYTPTTPFGSLPCLRVNTLPDAPEFAMKITRTRLFLGPNASLVLCICLHDVPSNVNLHLETVFPRISSTTTSDAAKQRLFVVIPTPRSFGDIYFQISTSDWVIHLPIPVDLESVQSMDEVDEEELDQEVLSITHPWKFGLKLRGKEAEVEHRLSRLFRCRITLGQWIAVTRGLFAGCRVQLSRRAAKSLVFKAMACRRELHHLLLDYLNRDALLGSEKEGNGEEAGGGSVTLDDLRDALLTELGLFKSALCASLVRRVLSSSVPLVTASTAISPAVSALKVADLVADWRNAAAGSEPIDQSVAADVLGGSLKVLAAACSTTESIIAGLVK</sequence>
<comment type="subcellular location">
    <subcellularLocation>
        <location evidence="2">Cytoplasm</location>
    </subcellularLocation>
    <subcellularLocation>
        <location evidence="1">Nucleus</location>
    </subcellularLocation>
</comment>
<gene>
    <name evidence="9" type="ORF">EGR_10153</name>
</gene>
<evidence type="ECO:0000313" key="9">
    <source>
        <dbReference type="EMBL" id="EUB54989.1"/>
    </source>
</evidence>
<evidence type="ECO:0000256" key="4">
    <source>
        <dbReference type="ARBA" id="ARBA00022448"/>
    </source>
</evidence>
<keyword evidence="7" id="KW-0539">Nucleus</keyword>
<dbReference type="RefSeq" id="XP_024346185.1">
    <property type="nucleotide sequence ID" value="XM_024499402.1"/>
</dbReference>
<name>W6UNQ8_ECHGR</name>
<evidence type="ECO:0000256" key="7">
    <source>
        <dbReference type="ARBA" id="ARBA00023242"/>
    </source>
</evidence>
<dbReference type="EMBL" id="APAU02000194">
    <property type="protein sequence ID" value="EUB54989.1"/>
    <property type="molecule type" value="Genomic_DNA"/>
</dbReference>
<dbReference type="OrthoDB" id="5548448at2759"/>
<keyword evidence="5" id="KW-0963">Cytoplasm</keyword>
<dbReference type="InterPro" id="IPR044189">
    <property type="entry name" value="XPO4/7-like"/>
</dbReference>
<dbReference type="GO" id="GO:0005737">
    <property type="term" value="C:cytoplasm"/>
    <property type="evidence" value="ECO:0007669"/>
    <property type="project" value="UniProtKB-SubCell"/>
</dbReference>
<dbReference type="InterPro" id="IPR016024">
    <property type="entry name" value="ARM-type_fold"/>
</dbReference>
<dbReference type="KEGG" id="egl:EGR_10153"/>
<dbReference type="PANTHER" id="PTHR12596:SF1">
    <property type="entry name" value="EXPORTIN-4"/>
    <property type="match status" value="1"/>
</dbReference>
<dbReference type="SUPFAM" id="SSF48371">
    <property type="entry name" value="ARM repeat"/>
    <property type="match status" value="1"/>
</dbReference>
<dbReference type="OMA" id="SKWETNH"/>
<keyword evidence="6" id="KW-0653">Protein transport</keyword>
<dbReference type="GeneID" id="36345868"/>
<dbReference type="Proteomes" id="UP000019149">
    <property type="component" value="Unassembled WGS sequence"/>
</dbReference>
<dbReference type="Gene3D" id="1.25.10.10">
    <property type="entry name" value="Leucine-rich Repeat Variant"/>
    <property type="match status" value="1"/>
</dbReference>
<reference evidence="9 10" key="1">
    <citation type="journal article" date="2013" name="Nat. Genet.">
        <title>The genome of the hydatid tapeworm Echinococcus granulosus.</title>
        <authorList>
            <person name="Zheng H."/>
            <person name="Zhang W."/>
            <person name="Zhang L."/>
            <person name="Zhang Z."/>
            <person name="Li J."/>
            <person name="Lu G."/>
            <person name="Zhu Y."/>
            <person name="Wang Y."/>
            <person name="Huang Y."/>
            <person name="Liu J."/>
            <person name="Kang H."/>
            <person name="Chen J."/>
            <person name="Wang L."/>
            <person name="Chen A."/>
            <person name="Yu S."/>
            <person name="Gao Z."/>
            <person name="Jin L."/>
            <person name="Gu W."/>
            <person name="Wang Z."/>
            <person name="Zhao L."/>
            <person name="Shi B."/>
            <person name="Wen H."/>
            <person name="Lin R."/>
            <person name="Jones M.K."/>
            <person name="Brejova B."/>
            <person name="Vinar T."/>
            <person name="Zhao G."/>
            <person name="McManus D.P."/>
            <person name="Chen Z."/>
            <person name="Zhou Y."/>
            <person name="Wang S."/>
        </authorList>
    </citation>
    <scope>NUCLEOTIDE SEQUENCE [LARGE SCALE GENOMIC DNA]</scope>
</reference>
<evidence type="ECO:0000256" key="3">
    <source>
        <dbReference type="ARBA" id="ARBA00009466"/>
    </source>
</evidence>
<evidence type="ECO:0000256" key="1">
    <source>
        <dbReference type="ARBA" id="ARBA00004123"/>
    </source>
</evidence>
<organism evidence="9 10">
    <name type="scientific">Echinococcus granulosus</name>
    <name type="common">Hydatid tapeworm</name>
    <dbReference type="NCBI Taxonomy" id="6210"/>
    <lineage>
        <taxon>Eukaryota</taxon>
        <taxon>Metazoa</taxon>
        <taxon>Spiralia</taxon>
        <taxon>Lophotrochozoa</taxon>
        <taxon>Platyhelminthes</taxon>
        <taxon>Cestoda</taxon>
        <taxon>Eucestoda</taxon>
        <taxon>Cyclophyllidea</taxon>
        <taxon>Taeniidae</taxon>
        <taxon>Echinococcus</taxon>
        <taxon>Echinococcus granulosus group</taxon>
    </lineage>
</organism>
<evidence type="ECO:0000256" key="8">
    <source>
        <dbReference type="ARBA" id="ARBA00040444"/>
    </source>
</evidence>
<evidence type="ECO:0000256" key="6">
    <source>
        <dbReference type="ARBA" id="ARBA00022927"/>
    </source>
</evidence>
<accession>W6UNQ8</accession>
<dbReference type="GO" id="GO:0005049">
    <property type="term" value="F:nuclear export signal receptor activity"/>
    <property type="evidence" value="ECO:0007669"/>
    <property type="project" value="InterPro"/>
</dbReference>